<proteinExistence type="predicted"/>
<sequence>MSKFNRRSLIKGLAASGIAFPVMSALQGCSAQPSKNTKPHVVVIGGGFGGATVAKYIKRFDRNIDVTLIEPKTEYMTCPGSNWYLAGLIDVKSLTHNYEALKTKHNVKVIHQIATDINAAAKSVTLDNGEVLNYDRLVVSPGIDFIYDQIEGYSEEVAEIFPHAWQAGPQTHLLAKQIQEMPQGGKFLMVAPPNPYRCAPGPYERISMVAAYFKEHNPTATIMILDPKKKFSKQALFYQGWQDLYGQMIEWYGAQDGATVTKIDVESKTAYSDFDEITADVINIIPAQKAGKIAFKAGLTNETGWCPVDQDTFESTIQKDVYVVGDSSIAGAMPKSGHSASSQGKMCAAAVVSSLNNLPMPETRNVNTCYSLISKDWGISIVGVYENRENRISGIKGAGGVSPMGMTQQERKMEADYARGWYKSITMDVWGS</sequence>
<dbReference type="RefSeq" id="WP_208148436.1">
    <property type="nucleotide sequence ID" value="NZ_JAGETV010000006.1"/>
</dbReference>
<feature type="domain" description="FAD/NAD(P)-binding" evidence="4">
    <location>
        <begin position="40"/>
        <end position="157"/>
    </location>
</feature>
<evidence type="ECO:0000256" key="1">
    <source>
        <dbReference type="ARBA" id="ARBA00022630"/>
    </source>
</evidence>
<dbReference type="InterPro" id="IPR049386">
    <property type="entry name" value="FCSD_central"/>
</dbReference>
<feature type="domain" description="Sulfide dehydrogenase [flavocytochrome c] flavoprotein chain central" evidence="6">
    <location>
        <begin position="171"/>
        <end position="286"/>
    </location>
</feature>
<dbReference type="InterPro" id="IPR006311">
    <property type="entry name" value="TAT_signal"/>
</dbReference>
<dbReference type="PROSITE" id="PS51318">
    <property type="entry name" value="TAT"/>
    <property type="match status" value="1"/>
</dbReference>
<organism evidence="7 8">
    <name type="scientific">Thiomicrorhabdus marina</name>
    <dbReference type="NCBI Taxonomy" id="2818442"/>
    <lineage>
        <taxon>Bacteria</taxon>
        <taxon>Pseudomonadati</taxon>
        <taxon>Pseudomonadota</taxon>
        <taxon>Gammaproteobacteria</taxon>
        <taxon>Thiotrichales</taxon>
        <taxon>Piscirickettsiaceae</taxon>
        <taxon>Thiomicrorhabdus</taxon>
    </lineage>
</organism>
<dbReference type="InterPro" id="IPR036188">
    <property type="entry name" value="FAD/NAD-bd_sf"/>
</dbReference>
<evidence type="ECO:0000313" key="7">
    <source>
        <dbReference type="EMBL" id="MBO1926994.1"/>
    </source>
</evidence>
<dbReference type="Pfam" id="PF09242">
    <property type="entry name" value="FCSD-flav_bind"/>
    <property type="match status" value="1"/>
</dbReference>
<accession>A0ABS3Q4W3</accession>
<name>A0ABS3Q4W3_9GAMM</name>
<dbReference type="SUPFAM" id="SSF51905">
    <property type="entry name" value="FAD/NAD(P)-binding domain"/>
    <property type="match status" value="2"/>
</dbReference>
<dbReference type="Gene3D" id="3.50.50.60">
    <property type="entry name" value="FAD/NAD(P)-binding domain"/>
    <property type="match status" value="2"/>
</dbReference>
<keyword evidence="1" id="KW-0285">Flavoprotein</keyword>
<dbReference type="Pfam" id="PF07992">
    <property type="entry name" value="Pyr_redox_2"/>
    <property type="match status" value="1"/>
</dbReference>
<dbReference type="InterPro" id="IPR052541">
    <property type="entry name" value="SQRD"/>
</dbReference>
<dbReference type="Pfam" id="PF21706">
    <property type="entry name" value="FCSD_central"/>
    <property type="match status" value="1"/>
</dbReference>
<dbReference type="InterPro" id="IPR037092">
    <property type="entry name" value="FlavoCytC_S_DH_flav-bd_sf"/>
</dbReference>
<dbReference type="InterPro" id="IPR016156">
    <property type="entry name" value="FAD/NAD-linked_Rdtase_dimer_sf"/>
</dbReference>
<evidence type="ECO:0000259" key="5">
    <source>
        <dbReference type="Pfam" id="PF09242"/>
    </source>
</evidence>
<evidence type="ECO:0000256" key="3">
    <source>
        <dbReference type="SAM" id="SignalP"/>
    </source>
</evidence>
<keyword evidence="8" id="KW-1185">Reference proteome</keyword>
<dbReference type="PANTHER" id="PTHR43755">
    <property type="match status" value="1"/>
</dbReference>
<evidence type="ECO:0000313" key="8">
    <source>
        <dbReference type="Proteomes" id="UP000664835"/>
    </source>
</evidence>
<keyword evidence="3" id="KW-0732">Signal</keyword>
<dbReference type="Gene3D" id="3.90.760.10">
    <property type="entry name" value="Flavocytochrome c sulphide dehydrogenase, flavin-binding domain"/>
    <property type="match status" value="1"/>
</dbReference>
<dbReference type="InterPro" id="IPR023753">
    <property type="entry name" value="FAD/NAD-binding_dom"/>
</dbReference>
<feature type="domain" description="Flavocytochrome c sulphide dehydrogenase flavin-binding" evidence="5">
    <location>
        <begin position="363"/>
        <end position="430"/>
    </location>
</feature>
<evidence type="ECO:0000259" key="6">
    <source>
        <dbReference type="Pfam" id="PF21706"/>
    </source>
</evidence>
<dbReference type="PANTHER" id="PTHR43755:SF1">
    <property type="entry name" value="FAD-DEPENDENT PYRIDINE NUCLEOTIDE-DISULPHIDE OXIDOREDUCTASE"/>
    <property type="match status" value="1"/>
</dbReference>
<dbReference type="EMBL" id="JAGETV010000006">
    <property type="protein sequence ID" value="MBO1926994.1"/>
    <property type="molecule type" value="Genomic_DNA"/>
</dbReference>
<dbReference type="Proteomes" id="UP000664835">
    <property type="component" value="Unassembled WGS sequence"/>
</dbReference>
<feature type="chain" id="PRO_5046228258" evidence="3">
    <location>
        <begin position="25"/>
        <end position="432"/>
    </location>
</feature>
<dbReference type="PROSITE" id="PS51257">
    <property type="entry name" value="PROKAR_LIPOPROTEIN"/>
    <property type="match status" value="1"/>
</dbReference>
<gene>
    <name evidence="7" type="ORF">J3998_05340</name>
</gene>
<dbReference type="InterPro" id="IPR015323">
    <property type="entry name" value="FlavoCytC_S_DH_flav-bd"/>
</dbReference>
<protein>
    <submittedName>
        <fullName evidence="7">FAD-dependent oxidoreductase</fullName>
    </submittedName>
</protein>
<keyword evidence="2" id="KW-0274">FAD</keyword>
<evidence type="ECO:0000256" key="2">
    <source>
        <dbReference type="ARBA" id="ARBA00022827"/>
    </source>
</evidence>
<dbReference type="SUPFAM" id="SSF55424">
    <property type="entry name" value="FAD/NAD-linked reductases, dimerisation (C-terminal) domain"/>
    <property type="match status" value="1"/>
</dbReference>
<feature type="signal peptide" evidence="3">
    <location>
        <begin position="1"/>
        <end position="24"/>
    </location>
</feature>
<reference evidence="7 8" key="1">
    <citation type="submission" date="2021-03" db="EMBL/GenBank/DDBJ databases">
        <title>Thiomicrorhabdus sp.nov.,novel sulfur-oxidizing bacteria isolated from coastal sediment.</title>
        <authorList>
            <person name="Liu X."/>
        </authorList>
    </citation>
    <scope>NUCLEOTIDE SEQUENCE [LARGE SCALE GENOMIC DNA]</scope>
    <source>
        <strain evidence="7 8">6S2-11</strain>
    </source>
</reference>
<evidence type="ECO:0000259" key="4">
    <source>
        <dbReference type="Pfam" id="PF07992"/>
    </source>
</evidence>
<comment type="caution">
    <text evidence="7">The sequence shown here is derived from an EMBL/GenBank/DDBJ whole genome shotgun (WGS) entry which is preliminary data.</text>
</comment>